<dbReference type="EMBL" id="GDHF01007973">
    <property type="protein sequence ID" value="JAI44341.1"/>
    <property type="molecule type" value="Transcribed_RNA"/>
</dbReference>
<dbReference type="GO" id="GO:0046983">
    <property type="term" value="F:protein dimerization activity"/>
    <property type="evidence" value="ECO:0007669"/>
    <property type="project" value="InterPro"/>
</dbReference>
<gene>
    <name evidence="2" type="ORF">c0_g3_i2</name>
</gene>
<evidence type="ECO:0000259" key="1">
    <source>
        <dbReference type="Pfam" id="PF05699"/>
    </source>
</evidence>
<dbReference type="InterPro" id="IPR008906">
    <property type="entry name" value="HATC_C_dom"/>
</dbReference>
<reference evidence="2" key="1">
    <citation type="submission" date="2015-06" db="EMBL/GenBank/DDBJ databases">
        <authorList>
            <person name="Hoefler B.C."/>
            <person name="Straight P.D."/>
        </authorList>
    </citation>
    <scope>NUCLEOTIDE SEQUENCE</scope>
</reference>
<organism evidence="2">
    <name type="scientific">Bactrocera latifrons</name>
    <name type="common">Malaysian fruit fly</name>
    <name type="synonym">Chaetodacus latifrons</name>
    <dbReference type="NCBI Taxonomy" id="174628"/>
    <lineage>
        <taxon>Eukaryota</taxon>
        <taxon>Metazoa</taxon>
        <taxon>Ecdysozoa</taxon>
        <taxon>Arthropoda</taxon>
        <taxon>Hexapoda</taxon>
        <taxon>Insecta</taxon>
        <taxon>Pterygota</taxon>
        <taxon>Neoptera</taxon>
        <taxon>Endopterygota</taxon>
        <taxon>Diptera</taxon>
        <taxon>Brachycera</taxon>
        <taxon>Muscomorpha</taxon>
        <taxon>Tephritoidea</taxon>
        <taxon>Tephritidae</taxon>
        <taxon>Bactrocera</taxon>
        <taxon>Bactrocera</taxon>
    </lineage>
</organism>
<name>A0A0K8VZT2_BACLA</name>
<sequence>MVRIISYILSLPVTSATVERVFSLINQIWNDEKSQIKIETLRALLYVRYNIKMTCKEFFEFLKMQPKMLKEIASNEKYAFKNANQINENKNKYAEISMQKTSLDIEK</sequence>
<dbReference type="SUPFAM" id="SSF53098">
    <property type="entry name" value="Ribonuclease H-like"/>
    <property type="match status" value="1"/>
</dbReference>
<dbReference type="AlphaFoldDB" id="A0A0K8VZT2"/>
<accession>A0A0K8VZT2</accession>
<dbReference type="InterPro" id="IPR012337">
    <property type="entry name" value="RNaseH-like_sf"/>
</dbReference>
<evidence type="ECO:0000313" key="2">
    <source>
        <dbReference type="EMBL" id="JAI44341.1"/>
    </source>
</evidence>
<protein>
    <recommendedName>
        <fullName evidence="1">HAT C-terminal dimerisation domain-containing protein</fullName>
    </recommendedName>
</protein>
<dbReference type="Pfam" id="PF05699">
    <property type="entry name" value="Dimer_Tnp_hAT"/>
    <property type="match status" value="1"/>
</dbReference>
<feature type="domain" description="HAT C-terminal dimerisation" evidence="1">
    <location>
        <begin position="3"/>
        <end position="51"/>
    </location>
</feature>
<proteinExistence type="predicted"/>